<dbReference type="EMBL" id="QQBH01000008">
    <property type="protein sequence ID" value="RDD88284.1"/>
    <property type="molecule type" value="Genomic_DNA"/>
</dbReference>
<feature type="compositionally biased region" description="Basic residues" evidence="1">
    <location>
        <begin position="50"/>
        <end position="61"/>
    </location>
</feature>
<proteinExistence type="predicted"/>
<feature type="region of interest" description="Disordered" evidence="1">
    <location>
        <begin position="32"/>
        <end position="61"/>
    </location>
</feature>
<protein>
    <submittedName>
        <fullName evidence="2">Uncharacterized protein</fullName>
    </submittedName>
</protein>
<dbReference type="AlphaFoldDB" id="A0A369V5G7"/>
<evidence type="ECO:0000313" key="2">
    <source>
        <dbReference type="EMBL" id="RDD88284.1"/>
    </source>
</evidence>
<dbReference type="RefSeq" id="WP_114529370.1">
    <property type="nucleotide sequence ID" value="NZ_JBIVML010000012.1"/>
</dbReference>
<evidence type="ECO:0000256" key="1">
    <source>
        <dbReference type="SAM" id="MobiDB-lite"/>
    </source>
</evidence>
<evidence type="ECO:0000313" key="3">
    <source>
        <dbReference type="Proteomes" id="UP000253742"/>
    </source>
</evidence>
<sequence length="61" mass="7001">MFEYEIHQTRSAELIRAADEARLAREAVQARRAARRAARHAAAEAESHTPRPRRHRTARVA</sequence>
<name>A0A369V5G7_9ACTN</name>
<comment type="caution">
    <text evidence="2">The sequence shown here is derived from an EMBL/GenBank/DDBJ whole genome shotgun (WGS) entry which is preliminary data.</text>
</comment>
<gene>
    <name evidence="2" type="ORF">DVZ84_15555</name>
</gene>
<reference evidence="2 3" key="1">
    <citation type="submission" date="2018-07" db="EMBL/GenBank/DDBJ databases">
        <title>Genome guided investigation of antibiotics producing actinomycetales strain isolated from a Macau mangrove ecosystem.</title>
        <authorList>
            <person name="Hu D."/>
        </authorList>
    </citation>
    <scope>NUCLEOTIDE SEQUENCE [LARGE SCALE GENOMIC DNA]</scope>
    <source>
        <strain evidence="2 3">2297</strain>
    </source>
</reference>
<accession>A0A369V5G7</accession>
<organism evidence="2 3">
    <name type="scientific">Streptomyces parvulus</name>
    <dbReference type="NCBI Taxonomy" id="146923"/>
    <lineage>
        <taxon>Bacteria</taxon>
        <taxon>Bacillati</taxon>
        <taxon>Actinomycetota</taxon>
        <taxon>Actinomycetes</taxon>
        <taxon>Kitasatosporales</taxon>
        <taxon>Streptomycetaceae</taxon>
        <taxon>Streptomyces</taxon>
    </lineage>
</organism>
<dbReference type="Proteomes" id="UP000253742">
    <property type="component" value="Unassembled WGS sequence"/>
</dbReference>